<dbReference type="EMBL" id="CP108313">
    <property type="protein sequence ID" value="WTW71644.1"/>
    <property type="molecule type" value="Genomic_DNA"/>
</dbReference>
<reference evidence="1" key="1">
    <citation type="submission" date="2022-10" db="EMBL/GenBank/DDBJ databases">
        <title>The complete genomes of actinobacterial strains from the NBC collection.</title>
        <authorList>
            <person name="Joergensen T.S."/>
            <person name="Alvarez Arevalo M."/>
            <person name="Sterndorff E.B."/>
            <person name="Faurdal D."/>
            <person name="Vuksanovic O."/>
            <person name="Mourched A.-S."/>
            <person name="Charusanti P."/>
            <person name="Shaw S."/>
            <person name="Blin K."/>
            <person name="Weber T."/>
        </authorList>
    </citation>
    <scope>NUCLEOTIDE SEQUENCE</scope>
    <source>
        <strain evidence="1">NBC_00008</strain>
    </source>
</reference>
<accession>A0AAU2VWE4</accession>
<keyword evidence="1" id="KW-0378">Hydrolase</keyword>
<protein>
    <submittedName>
        <fullName evidence="1">TnsA-like heteromeric transposase endonuclease subunit</fullName>
    </submittedName>
</protein>
<organism evidence="1">
    <name type="scientific">Streptomyces sp. NBC_00008</name>
    <dbReference type="NCBI Taxonomy" id="2903610"/>
    <lineage>
        <taxon>Bacteria</taxon>
        <taxon>Bacillati</taxon>
        <taxon>Actinomycetota</taxon>
        <taxon>Actinomycetes</taxon>
        <taxon>Kitasatosporales</taxon>
        <taxon>Streptomycetaceae</taxon>
        <taxon>Streptomyces</taxon>
    </lineage>
</organism>
<proteinExistence type="predicted"/>
<sequence length="251" mass="28450">MTADAFADVGHGVLEVEYVDEGRVRRREPLSAVWTARFELLPPVRKVRTYDGQRSVTRDYWSTTMRRALACESRLERDHAMLMDFDSQVTGLVSQPFRLFWPTRRGRLGHVPDFFARRSDGGGVVVDVRPDDQIEADDAEAFAATGRVCELAGWSFRRVGVISPVLLANVRWLRGYGHPRCWRPEMAGRLLEVFAEPRPLFAGAEAAGDRIAVLPVLYHLLWRGMLAADVESQVLGRDCMVRRPQTGVEPW</sequence>
<keyword evidence="1" id="KW-0540">Nuclease</keyword>
<gene>
    <name evidence="1" type="ORF">OG398_27015</name>
</gene>
<name>A0AAU2VWE4_9ACTN</name>
<dbReference type="NCBIfam" id="NF033179">
    <property type="entry name" value="TnsA_like_Actin"/>
    <property type="match status" value="1"/>
</dbReference>
<dbReference type="AlphaFoldDB" id="A0AAU2VWE4"/>
<keyword evidence="1" id="KW-0255">Endonuclease</keyword>
<evidence type="ECO:0000313" key="1">
    <source>
        <dbReference type="EMBL" id="WTW71644.1"/>
    </source>
</evidence>
<dbReference type="GO" id="GO:0004519">
    <property type="term" value="F:endonuclease activity"/>
    <property type="evidence" value="ECO:0007669"/>
    <property type="project" value="UniProtKB-KW"/>
</dbReference>
<dbReference type="InterPro" id="IPR048000">
    <property type="entry name" value="TnsA-like"/>
</dbReference>